<dbReference type="InterPro" id="IPR023089">
    <property type="entry name" value="YozE_SAM-like"/>
</dbReference>
<dbReference type="Proteomes" id="UP000005413">
    <property type="component" value="Unassembled WGS sequence"/>
</dbReference>
<dbReference type="EMBL" id="AEUN01000551">
    <property type="protein sequence ID" value="EHJ06754.1"/>
    <property type="molecule type" value="Genomic_DNA"/>
</dbReference>
<dbReference type="SUPFAM" id="SSF140652">
    <property type="entry name" value="YozE-like"/>
    <property type="match status" value="1"/>
</dbReference>
<evidence type="ECO:0000259" key="2">
    <source>
        <dbReference type="Pfam" id="PF06855"/>
    </source>
</evidence>
<dbReference type="PIRSF" id="PIRSF037262">
    <property type="entry name" value="UCP037262"/>
    <property type="match status" value="1"/>
</dbReference>
<organism evidence="3 4">
    <name type="scientific">Staphylococcus simiae CCM 7213 = CCUG 51256</name>
    <dbReference type="NCBI Taxonomy" id="911238"/>
    <lineage>
        <taxon>Bacteria</taxon>
        <taxon>Bacillati</taxon>
        <taxon>Bacillota</taxon>
        <taxon>Bacilli</taxon>
        <taxon>Bacillales</taxon>
        <taxon>Staphylococcaceae</taxon>
        <taxon>Staphylococcus</taxon>
    </lineage>
</organism>
<dbReference type="InterPro" id="IPR036806">
    <property type="entry name" value="YozE_SAM-like_sf"/>
</dbReference>
<dbReference type="Pfam" id="PF06855">
    <property type="entry name" value="YozE_SAM_like"/>
    <property type="match status" value="1"/>
</dbReference>
<comment type="similarity">
    <text evidence="1">Belongs to the UPF0346 family.</text>
</comment>
<gene>
    <name evidence="3" type="ORF">SS7213T_12692</name>
</gene>
<comment type="caution">
    <text evidence="3">The sequence shown here is derived from an EMBL/GenBank/DDBJ whole genome shotgun (WGS) entry which is preliminary data.</text>
</comment>
<dbReference type="HAMAP" id="MF_01538">
    <property type="entry name" value="UPF0346"/>
    <property type="match status" value="1"/>
</dbReference>
<dbReference type="OrthoDB" id="2242851at2"/>
<accession>G5JM15</accession>
<evidence type="ECO:0000313" key="3">
    <source>
        <dbReference type="EMBL" id="EHJ06754.1"/>
    </source>
</evidence>
<evidence type="ECO:0000313" key="4">
    <source>
        <dbReference type="Proteomes" id="UP000005413"/>
    </source>
</evidence>
<dbReference type="PATRIC" id="fig|911238.3.peg.2242"/>
<evidence type="ECO:0000256" key="1">
    <source>
        <dbReference type="HAMAP-Rule" id="MF_01538"/>
    </source>
</evidence>
<dbReference type="NCBIfam" id="NF010193">
    <property type="entry name" value="PRK13672.1"/>
    <property type="match status" value="1"/>
</dbReference>
<dbReference type="RefSeq" id="WP_002465213.1">
    <property type="nucleotide sequence ID" value="NZ_AEUN01000551.1"/>
</dbReference>
<proteinExistence type="inferred from homology"/>
<name>G5JM15_9STAP</name>
<feature type="domain" description="YozE SAM-like" evidence="2">
    <location>
        <begin position="5"/>
        <end position="68"/>
    </location>
</feature>
<protein>
    <recommendedName>
        <fullName evidence="1">UPF0346 protein SS7213T_12692</fullName>
    </recommendedName>
</protein>
<dbReference type="AlphaFoldDB" id="G5JM15"/>
<keyword evidence="4" id="KW-1185">Reference proteome</keyword>
<dbReference type="InterPro" id="IPR010673">
    <property type="entry name" value="UPF0346"/>
</dbReference>
<sequence length="73" mass="8778">MKNYSFYQFAMTVRGRHDDKGKLAEEIFNDLAFPKYDTEFHTLSDYIETHGDFSVSMSVFDDLYEEYTEWLKI</sequence>
<reference evidence="3 4" key="1">
    <citation type="journal article" date="2012" name="BMC Genomics">
        <title>Comparative genomic analysis of the genus Staphylococcus including Staphylococcus aureus and its newly described sister species Staphylococcus simiae.</title>
        <authorList>
            <person name="Suzuki H."/>
            <person name="Lefebure T."/>
            <person name="Pavinski Bitar P."/>
            <person name="Stanhope M.J."/>
        </authorList>
    </citation>
    <scope>NUCLEOTIDE SEQUENCE [LARGE SCALE GENOMIC DNA]</scope>
    <source>
        <strain evidence="3 4">CCM 7213</strain>
    </source>
</reference>
<dbReference type="Gene3D" id="1.10.150.260">
    <property type="entry name" value="YozE SAM-like"/>
    <property type="match status" value="1"/>
</dbReference>